<keyword evidence="2" id="KW-1185">Reference proteome</keyword>
<proteinExistence type="predicted"/>
<dbReference type="Proteomes" id="UP001519535">
    <property type="component" value="Unassembled WGS sequence"/>
</dbReference>
<protein>
    <submittedName>
        <fullName evidence="1">Uncharacterized protein</fullName>
    </submittedName>
</protein>
<dbReference type="RefSeq" id="WP_214094987.1">
    <property type="nucleotide sequence ID" value="NZ_JAHCLR010000085.1"/>
</dbReference>
<comment type="caution">
    <text evidence="1">The sequence shown here is derived from an EMBL/GenBank/DDBJ whole genome shotgun (WGS) entry which is preliminary data.</text>
</comment>
<dbReference type="EMBL" id="JAHCLR010000085">
    <property type="protein sequence ID" value="MBS9536159.1"/>
    <property type="molecule type" value="Genomic_DNA"/>
</dbReference>
<accession>A0ABS5RPN6</accession>
<gene>
    <name evidence="1" type="ORF">KIH27_21480</name>
</gene>
<evidence type="ECO:0000313" key="1">
    <source>
        <dbReference type="EMBL" id="MBS9536159.1"/>
    </source>
</evidence>
<organism evidence="1 2">
    <name type="scientific">Mycolicibacter acidiphilus</name>
    <dbReference type="NCBI Taxonomy" id="2835306"/>
    <lineage>
        <taxon>Bacteria</taxon>
        <taxon>Bacillati</taxon>
        <taxon>Actinomycetota</taxon>
        <taxon>Actinomycetes</taxon>
        <taxon>Mycobacteriales</taxon>
        <taxon>Mycobacteriaceae</taxon>
        <taxon>Mycolicibacter</taxon>
    </lineage>
</organism>
<evidence type="ECO:0000313" key="2">
    <source>
        <dbReference type="Proteomes" id="UP001519535"/>
    </source>
</evidence>
<name>A0ABS5RPN6_9MYCO</name>
<sequence>MSVRGVRRWGVGIGLVGGAAVPVAMLGIAAAHADDSTDAINGWTVTPTGDSASPLLPATLSDPSNSLGLGADPIAGSFGSVAATPLSSIGVNESFTTALSTAGTSDNLIIQDNWFSGFEIASVQAGQDNAVMSLLVPDASGNQVVDLFNFGTPDPAPLFNPDATGPIEVGGVDLASPDAGALFNDLGDALFTGNTTAWSNATTLLDGLFGIDPSGAADAVDPSGLLPDLGF</sequence>
<reference evidence="1 2" key="1">
    <citation type="submission" date="2021-05" db="EMBL/GenBank/DDBJ databases">
        <title>Mycobacterium acidophilum sp. nov., an extremely acid-tolerant member of the genus Mycobacterium.</title>
        <authorList>
            <person name="Xia J."/>
        </authorList>
    </citation>
    <scope>NUCLEOTIDE SEQUENCE [LARGE SCALE GENOMIC DNA]</scope>
    <source>
        <strain evidence="1 2">M1</strain>
    </source>
</reference>